<proteinExistence type="inferred from homology"/>
<feature type="transmembrane region" description="Helical" evidence="8">
    <location>
        <begin position="32"/>
        <end position="57"/>
    </location>
</feature>
<feature type="compositionally biased region" description="Basic and acidic residues" evidence="7">
    <location>
        <begin position="513"/>
        <end position="523"/>
    </location>
</feature>
<evidence type="ECO:0000259" key="10">
    <source>
        <dbReference type="PROSITE" id="PS50885"/>
    </source>
</evidence>
<evidence type="ECO:0000256" key="1">
    <source>
        <dbReference type="ARBA" id="ARBA00004651"/>
    </source>
</evidence>
<sequence length="558" mass="58664">MSQRGRAAEDADTPDRSQDRSQDRGLRLVTRVALALVVVTPNIVGAGVVLVVAAWVLPLGELVEDDPGALMRNLVAFGAYLLAAVVVGSVWGHFRMRVPRAPGPGADQAAVRRHRKRVRRVVLRGPLRLATVQTVLWLAALVLFVLINVFSSPRLGVSVGITVGLGGVATVAVTYRLVERVLRREVARVLNDKPPEGRVLPGVALRSVGSWAVGTAVPLVGVLLAAVASLAFGGYTTDRLALVVLVLGGVALVVGFLVTVLTAASTAAPVLAVRRAQRRVEDGDYDAEVPVFDTTELGLLQAGFNTMVAGLRERERVRDLFGRHVGEDVARTALENDVELGGEVREVAVLFVDLVGSTRLAASRPPQEVVEMLNGFFAVVIDVVEQHDGWINKFEGDAALAVFGAPTALDDAAGCALRAGRELSRRIATELDGISAGIGVSAGEAVAGNIGDTRRYEYTVIGDPVNEAARLTEAAKEIDGCVLASGAALSRAGDEADRWQVIDARVLRGREGETDLAVPREHAGACAGSGAGPGSDEGAEARHGDARQDAERRAPSLG</sequence>
<evidence type="ECO:0000313" key="11">
    <source>
        <dbReference type="EMBL" id="GAA4872045.1"/>
    </source>
</evidence>
<evidence type="ECO:0000256" key="5">
    <source>
        <dbReference type="ARBA" id="ARBA00022989"/>
    </source>
</evidence>
<dbReference type="RefSeq" id="WP_274230496.1">
    <property type="nucleotide sequence ID" value="NZ_BAABHQ010000004.1"/>
</dbReference>
<dbReference type="PROSITE" id="PS50125">
    <property type="entry name" value="GUANYLATE_CYCLASE_2"/>
    <property type="match status" value="1"/>
</dbReference>
<dbReference type="Gene3D" id="6.10.340.10">
    <property type="match status" value="1"/>
</dbReference>
<evidence type="ECO:0000256" key="3">
    <source>
        <dbReference type="ARBA" id="ARBA00022475"/>
    </source>
</evidence>
<evidence type="ECO:0000313" key="12">
    <source>
        <dbReference type="Proteomes" id="UP001500457"/>
    </source>
</evidence>
<dbReference type="InterPro" id="IPR050697">
    <property type="entry name" value="Adenylyl/Guanylyl_Cyclase_3/4"/>
</dbReference>
<dbReference type="SMART" id="SM00044">
    <property type="entry name" value="CYCc"/>
    <property type="match status" value="1"/>
</dbReference>
<evidence type="ECO:0000256" key="2">
    <source>
        <dbReference type="ARBA" id="ARBA00005381"/>
    </source>
</evidence>
<feature type="transmembrane region" description="Helical" evidence="8">
    <location>
        <begin position="208"/>
        <end position="234"/>
    </location>
</feature>
<name>A0ABP9E8S3_9PSEU</name>
<dbReference type="SUPFAM" id="SSF158472">
    <property type="entry name" value="HAMP domain-like"/>
    <property type="match status" value="1"/>
</dbReference>
<protein>
    <submittedName>
        <fullName evidence="11">Adenylate/guanylate cyclase domain-containing protein</fullName>
    </submittedName>
</protein>
<accession>A0ABP9E8S3</accession>
<dbReference type="EMBL" id="BAABHQ010000004">
    <property type="protein sequence ID" value="GAA4872045.1"/>
    <property type="molecule type" value="Genomic_DNA"/>
</dbReference>
<feature type="compositionally biased region" description="Basic and acidic residues" evidence="7">
    <location>
        <begin position="539"/>
        <end position="558"/>
    </location>
</feature>
<dbReference type="CDD" id="cd06225">
    <property type="entry name" value="HAMP"/>
    <property type="match status" value="1"/>
</dbReference>
<keyword evidence="6 8" id="KW-0472">Membrane</keyword>
<reference evidence="12" key="1">
    <citation type="journal article" date="2019" name="Int. J. Syst. Evol. Microbiol.">
        <title>The Global Catalogue of Microorganisms (GCM) 10K type strain sequencing project: providing services to taxonomists for standard genome sequencing and annotation.</title>
        <authorList>
            <consortium name="The Broad Institute Genomics Platform"/>
            <consortium name="The Broad Institute Genome Sequencing Center for Infectious Disease"/>
            <person name="Wu L."/>
            <person name="Ma J."/>
        </authorList>
    </citation>
    <scope>NUCLEOTIDE SEQUENCE [LARGE SCALE GENOMIC DNA]</scope>
    <source>
        <strain evidence="12">JCM 17983</strain>
    </source>
</reference>
<feature type="transmembrane region" description="Helical" evidence="8">
    <location>
        <begin position="69"/>
        <end position="91"/>
    </location>
</feature>
<dbReference type="Pfam" id="PF00211">
    <property type="entry name" value="Guanylate_cyc"/>
    <property type="match status" value="1"/>
</dbReference>
<dbReference type="SUPFAM" id="SSF55073">
    <property type="entry name" value="Nucleotide cyclase"/>
    <property type="match status" value="1"/>
</dbReference>
<evidence type="ECO:0000256" key="8">
    <source>
        <dbReference type="SAM" id="Phobius"/>
    </source>
</evidence>
<dbReference type="Pfam" id="PF00672">
    <property type="entry name" value="HAMP"/>
    <property type="match status" value="1"/>
</dbReference>
<evidence type="ECO:0000256" key="7">
    <source>
        <dbReference type="SAM" id="MobiDB-lite"/>
    </source>
</evidence>
<comment type="caution">
    <text evidence="11">The sequence shown here is derived from an EMBL/GenBank/DDBJ whole genome shotgun (WGS) entry which is preliminary data.</text>
</comment>
<dbReference type="PANTHER" id="PTHR43081:SF17">
    <property type="entry name" value="BLL5647 PROTEIN"/>
    <property type="match status" value="1"/>
</dbReference>
<keyword evidence="12" id="KW-1185">Reference proteome</keyword>
<comment type="similarity">
    <text evidence="2">Belongs to the adenylyl cyclase class-3 family.</text>
</comment>
<dbReference type="InterPro" id="IPR029787">
    <property type="entry name" value="Nucleotide_cyclase"/>
</dbReference>
<evidence type="ECO:0000259" key="9">
    <source>
        <dbReference type="PROSITE" id="PS50125"/>
    </source>
</evidence>
<evidence type="ECO:0000256" key="6">
    <source>
        <dbReference type="ARBA" id="ARBA00023136"/>
    </source>
</evidence>
<organism evidence="11 12">
    <name type="scientific">Actinomycetospora straminea</name>
    <dbReference type="NCBI Taxonomy" id="663607"/>
    <lineage>
        <taxon>Bacteria</taxon>
        <taxon>Bacillati</taxon>
        <taxon>Actinomycetota</taxon>
        <taxon>Actinomycetes</taxon>
        <taxon>Pseudonocardiales</taxon>
        <taxon>Pseudonocardiaceae</taxon>
        <taxon>Actinomycetospora</taxon>
    </lineage>
</organism>
<feature type="domain" description="HAMP" evidence="10">
    <location>
        <begin position="264"/>
        <end position="316"/>
    </location>
</feature>
<dbReference type="Gene3D" id="3.30.70.1230">
    <property type="entry name" value="Nucleotide cyclase"/>
    <property type="match status" value="1"/>
</dbReference>
<dbReference type="SMART" id="SM00304">
    <property type="entry name" value="HAMP"/>
    <property type="match status" value="1"/>
</dbReference>
<feature type="transmembrane region" description="Helical" evidence="8">
    <location>
        <begin position="125"/>
        <end position="149"/>
    </location>
</feature>
<evidence type="ECO:0000256" key="4">
    <source>
        <dbReference type="ARBA" id="ARBA00022692"/>
    </source>
</evidence>
<gene>
    <name evidence="11" type="ORF">GCM10023203_22060</name>
</gene>
<feature type="region of interest" description="Disordered" evidence="7">
    <location>
        <begin position="513"/>
        <end position="558"/>
    </location>
</feature>
<dbReference type="PANTHER" id="PTHR43081">
    <property type="entry name" value="ADENYLATE CYCLASE, TERMINAL-DIFFERENTIATION SPECIFIC-RELATED"/>
    <property type="match status" value="1"/>
</dbReference>
<feature type="domain" description="Guanylate cyclase" evidence="9">
    <location>
        <begin position="348"/>
        <end position="472"/>
    </location>
</feature>
<keyword evidence="5 8" id="KW-1133">Transmembrane helix</keyword>
<keyword evidence="4 8" id="KW-0812">Transmembrane</keyword>
<feature type="transmembrane region" description="Helical" evidence="8">
    <location>
        <begin position="240"/>
        <end position="273"/>
    </location>
</feature>
<comment type="subcellular location">
    <subcellularLocation>
        <location evidence="1">Cell membrane</location>
        <topology evidence="1">Multi-pass membrane protein</topology>
    </subcellularLocation>
</comment>
<dbReference type="PROSITE" id="PS50885">
    <property type="entry name" value="HAMP"/>
    <property type="match status" value="1"/>
</dbReference>
<dbReference type="InterPro" id="IPR001054">
    <property type="entry name" value="A/G_cyclase"/>
</dbReference>
<feature type="region of interest" description="Disordered" evidence="7">
    <location>
        <begin position="1"/>
        <end position="23"/>
    </location>
</feature>
<dbReference type="InterPro" id="IPR003660">
    <property type="entry name" value="HAMP_dom"/>
</dbReference>
<dbReference type="Proteomes" id="UP001500457">
    <property type="component" value="Unassembled WGS sequence"/>
</dbReference>
<dbReference type="CDD" id="cd07302">
    <property type="entry name" value="CHD"/>
    <property type="match status" value="1"/>
</dbReference>
<keyword evidence="3" id="KW-1003">Cell membrane</keyword>